<dbReference type="Pfam" id="PF01370">
    <property type="entry name" value="Epimerase"/>
    <property type="match status" value="1"/>
</dbReference>
<proteinExistence type="predicted"/>
<evidence type="ECO:0000313" key="3">
    <source>
        <dbReference type="EMBL" id="GAH66023.1"/>
    </source>
</evidence>
<dbReference type="InterPro" id="IPR036291">
    <property type="entry name" value="NAD(P)-bd_dom_sf"/>
</dbReference>
<gene>
    <name evidence="3" type="ORF">S03H2_42886</name>
</gene>
<protein>
    <recommendedName>
        <fullName evidence="2">NAD-dependent epimerase/dehydratase domain-containing protein</fullName>
    </recommendedName>
</protein>
<feature type="non-terminal residue" evidence="3">
    <location>
        <position position="198"/>
    </location>
</feature>
<dbReference type="Gene3D" id="3.40.50.720">
    <property type="entry name" value="NAD(P)-binding Rossmann-like Domain"/>
    <property type="match status" value="1"/>
</dbReference>
<dbReference type="EMBL" id="BARU01026722">
    <property type="protein sequence ID" value="GAH66023.1"/>
    <property type="molecule type" value="Genomic_DNA"/>
</dbReference>
<dbReference type="InterPro" id="IPR001509">
    <property type="entry name" value="Epimerase_deHydtase"/>
</dbReference>
<feature type="domain" description="NAD-dependent epimerase/dehydratase" evidence="2">
    <location>
        <begin position="9"/>
        <end position="198"/>
    </location>
</feature>
<sequence length="198" mass="22472">MSFWEGKRALVCGAGGFIGGHLIKKLKQEGYWVRGVDIKNHEFATSQADEFSILDLRKPENCVTALTLPDKLNKPNKLNKQDKPDTFDEVYQLAADMGGMGFIHSAECEIMHNNALININMVHAAATSNIPRYFFSSSVCVYHDMNPGEPELTENESYPAHPDNEYGWEKLYSERLALAYCRHYGMKVRIARFQNTYG</sequence>
<dbReference type="PANTHER" id="PTHR43574">
    <property type="entry name" value="EPIMERASE-RELATED"/>
    <property type="match status" value="1"/>
</dbReference>
<dbReference type="SUPFAM" id="SSF51735">
    <property type="entry name" value="NAD(P)-binding Rossmann-fold domains"/>
    <property type="match status" value="1"/>
</dbReference>
<comment type="caution">
    <text evidence="3">The sequence shown here is derived from an EMBL/GenBank/DDBJ whole genome shotgun (WGS) entry which is preliminary data.</text>
</comment>
<dbReference type="Gene3D" id="3.90.25.10">
    <property type="entry name" value="UDP-galactose 4-epimerase, domain 1"/>
    <property type="match status" value="1"/>
</dbReference>
<evidence type="ECO:0000259" key="2">
    <source>
        <dbReference type="Pfam" id="PF01370"/>
    </source>
</evidence>
<evidence type="ECO:0000256" key="1">
    <source>
        <dbReference type="ARBA" id="ARBA00023027"/>
    </source>
</evidence>
<keyword evidence="1" id="KW-0520">NAD</keyword>
<dbReference type="AlphaFoldDB" id="X1J8F2"/>
<organism evidence="3">
    <name type="scientific">marine sediment metagenome</name>
    <dbReference type="NCBI Taxonomy" id="412755"/>
    <lineage>
        <taxon>unclassified sequences</taxon>
        <taxon>metagenomes</taxon>
        <taxon>ecological metagenomes</taxon>
    </lineage>
</organism>
<reference evidence="3" key="1">
    <citation type="journal article" date="2014" name="Front. Microbiol.">
        <title>High frequency of phylogenetically diverse reductive dehalogenase-homologous genes in deep subseafloor sedimentary metagenomes.</title>
        <authorList>
            <person name="Kawai M."/>
            <person name="Futagami T."/>
            <person name="Toyoda A."/>
            <person name="Takaki Y."/>
            <person name="Nishi S."/>
            <person name="Hori S."/>
            <person name="Arai W."/>
            <person name="Tsubouchi T."/>
            <person name="Morono Y."/>
            <person name="Uchiyama I."/>
            <person name="Ito T."/>
            <person name="Fujiyama A."/>
            <person name="Inagaki F."/>
            <person name="Takami H."/>
        </authorList>
    </citation>
    <scope>NUCLEOTIDE SEQUENCE</scope>
    <source>
        <strain evidence="3">Expedition CK06-06</strain>
    </source>
</reference>
<accession>X1J8F2</accession>
<name>X1J8F2_9ZZZZ</name>